<dbReference type="Proteomes" id="UP000494165">
    <property type="component" value="Unassembled WGS sequence"/>
</dbReference>
<keyword evidence="2" id="KW-1185">Reference proteome</keyword>
<organism evidence="1 2">
    <name type="scientific">Cloeon dipterum</name>
    <dbReference type="NCBI Taxonomy" id="197152"/>
    <lineage>
        <taxon>Eukaryota</taxon>
        <taxon>Metazoa</taxon>
        <taxon>Ecdysozoa</taxon>
        <taxon>Arthropoda</taxon>
        <taxon>Hexapoda</taxon>
        <taxon>Insecta</taxon>
        <taxon>Pterygota</taxon>
        <taxon>Palaeoptera</taxon>
        <taxon>Ephemeroptera</taxon>
        <taxon>Pisciforma</taxon>
        <taxon>Baetidae</taxon>
        <taxon>Cloeon</taxon>
    </lineage>
</organism>
<accession>A0A8S1DR73</accession>
<name>A0A8S1DR73_9INSE</name>
<dbReference type="EMBL" id="CADEPI010000388">
    <property type="protein sequence ID" value="CAB3385039.1"/>
    <property type="molecule type" value="Genomic_DNA"/>
</dbReference>
<reference evidence="1 2" key="1">
    <citation type="submission" date="2020-04" db="EMBL/GenBank/DDBJ databases">
        <authorList>
            <person name="Alioto T."/>
            <person name="Alioto T."/>
            <person name="Gomez Garrido J."/>
        </authorList>
    </citation>
    <scope>NUCLEOTIDE SEQUENCE [LARGE SCALE GENOMIC DNA]</scope>
</reference>
<comment type="caution">
    <text evidence="1">The sequence shown here is derived from an EMBL/GenBank/DDBJ whole genome shotgun (WGS) entry which is preliminary data.</text>
</comment>
<dbReference type="AlphaFoldDB" id="A0A8S1DR73"/>
<proteinExistence type="predicted"/>
<sequence>MIVGLPASARTGSKIITRFPGFATVPSLSFYHLINASRDAATFQLHDYSKPTRPYLRNFNYSHKSAHQ</sequence>
<gene>
    <name evidence="1" type="ORF">CLODIP_2_CD11321</name>
</gene>
<protein>
    <submittedName>
        <fullName evidence="1">Uncharacterized protein</fullName>
    </submittedName>
</protein>
<evidence type="ECO:0000313" key="1">
    <source>
        <dbReference type="EMBL" id="CAB3385039.1"/>
    </source>
</evidence>
<evidence type="ECO:0000313" key="2">
    <source>
        <dbReference type="Proteomes" id="UP000494165"/>
    </source>
</evidence>